<evidence type="ECO:0000313" key="2">
    <source>
        <dbReference type="Proteomes" id="UP000028013"/>
    </source>
</evidence>
<organism evidence="1 2">
    <name type="scientific">Bacteroides uniformis str. 3978 T3 ii</name>
    <dbReference type="NCBI Taxonomy" id="1339349"/>
    <lineage>
        <taxon>Bacteria</taxon>
        <taxon>Pseudomonadati</taxon>
        <taxon>Bacteroidota</taxon>
        <taxon>Bacteroidia</taxon>
        <taxon>Bacteroidales</taxon>
        <taxon>Bacteroidaceae</taxon>
        <taxon>Bacteroides</taxon>
    </lineage>
</organism>
<dbReference type="Proteomes" id="UP000028013">
    <property type="component" value="Unassembled WGS sequence"/>
</dbReference>
<comment type="caution">
    <text evidence="1">The sequence shown here is derived from an EMBL/GenBank/DDBJ whole genome shotgun (WGS) entry which is preliminary data.</text>
</comment>
<gene>
    <name evidence="1" type="ORF">M094_1317</name>
</gene>
<dbReference type="EMBL" id="JNHN01000174">
    <property type="protein sequence ID" value="KDS50392.1"/>
    <property type="molecule type" value="Genomic_DNA"/>
</dbReference>
<evidence type="ECO:0000313" key="1">
    <source>
        <dbReference type="EMBL" id="KDS50392.1"/>
    </source>
</evidence>
<proteinExistence type="predicted"/>
<protein>
    <submittedName>
        <fullName evidence="1">Uncharacterized protein</fullName>
    </submittedName>
</protein>
<accession>A0A078S315</accession>
<reference evidence="1 2" key="1">
    <citation type="submission" date="2014-04" db="EMBL/GenBank/DDBJ databases">
        <authorList>
            <person name="Sears C."/>
            <person name="Carroll K."/>
            <person name="Sack B.R."/>
            <person name="Qadri F."/>
            <person name="Myers L.L."/>
            <person name="Chung G.-T."/>
            <person name="Escheverria P."/>
            <person name="Fraser C.M."/>
            <person name="Sadzewicz L."/>
            <person name="Shefchek K.A."/>
            <person name="Tallon L."/>
            <person name="Das S.P."/>
            <person name="Daugherty S."/>
            <person name="Mongodin E.F."/>
        </authorList>
    </citation>
    <scope>NUCLEOTIDE SEQUENCE [LARGE SCALE GENOMIC DNA]</scope>
    <source>
        <strain evidence="1 2">3978 T3 ii</strain>
    </source>
</reference>
<dbReference type="AlphaFoldDB" id="A0A078S315"/>
<name>A0A078S315_BACUN</name>
<sequence length="49" mass="6051">MNYQWGQRYKKNRTPTKDVRFFNSFYLSETDISYLSQIRFEQFTTITLS</sequence>